<evidence type="ECO:0000256" key="3">
    <source>
        <dbReference type="ARBA" id="ARBA00022475"/>
    </source>
</evidence>
<evidence type="ECO:0000313" key="9">
    <source>
        <dbReference type="EMBL" id="PED82668.1"/>
    </source>
</evidence>
<dbReference type="SUPFAM" id="SSF103473">
    <property type="entry name" value="MFS general substrate transporter"/>
    <property type="match status" value="1"/>
</dbReference>
<dbReference type="PROSITE" id="PS00216">
    <property type="entry name" value="SUGAR_TRANSPORT_1"/>
    <property type="match status" value="1"/>
</dbReference>
<evidence type="ECO:0000256" key="7">
    <source>
        <dbReference type="SAM" id="Phobius"/>
    </source>
</evidence>
<dbReference type="PRINTS" id="PR01036">
    <property type="entry name" value="TCRTETB"/>
</dbReference>
<accession>A0AA91VDI4</accession>
<name>A0AA91VDI4_9BACI</name>
<dbReference type="PROSITE" id="PS50850">
    <property type="entry name" value="MFS"/>
    <property type="match status" value="1"/>
</dbReference>
<protein>
    <submittedName>
        <fullName evidence="9">MFS transporter</fullName>
    </submittedName>
</protein>
<proteinExistence type="predicted"/>
<dbReference type="InterPro" id="IPR011701">
    <property type="entry name" value="MFS"/>
</dbReference>
<dbReference type="EMBL" id="NVOR01000030">
    <property type="protein sequence ID" value="PED82668.1"/>
    <property type="molecule type" value="Genomic_DNA"/>
</dbReference>
<feature type="transmembrane region" description="Helical" evidence="7">
    <location>
        <begin position="298"/>
        <end position="316"/>
    </location>
</feature>
<feature type="transmembrane region" description="Helical" evidence="7">
    <location>
        <begin position="264"/>
        <end position="286"/>
    </location>
</feature>
<feature type="transmembrane region" description="Helical" evidence="7">
    <location>
        <begin position="74"/>
        <end position="91"/>
    </location>
</feature>
<keyword evidence="5 7" id="KW-1133">Transmembrane helix</keyword>
<evidence type="ECO:0000256" key="5">
    <source>
        <dbReference type="ARBA" id="ARBA00022989"/>
    </source>
</evidence>
<feature type="transmembrane region" description="Helical" evidence="7">
    <location>
        <begin position="355"/>
        <end position="378"/>
    </location>
</feature>
<keyword evidence="3" id="KW-1003">Cell membrane</keyword>
<evidence type="ECO:0000256" key="6">
    <source>
        <dbReference type="ARBA" id="ARBA00023136"/>
    </source>
</evidence>
<feature type="transmembrane region" description="Helical" evidence="7">
    <location>
        <begin position="42"/>
        <end position="62"/>
    </location>
</feature>
<sequence length="554" mass="60653">MDCKKIIVLITLLLGTFIALMDTTIVNIAIPEILDYFSCSLSVVSWVTTGYNLSFAVLLITASRLADQFGRKKIFIFGIILFTITSLLAGMSQSIETLLLFRAIQGASAACIVPVTMPIALDIVPKEKKGLIIGIWGAFSGLAAALGPLLGGVLTDKINWQSIFYINIPIGILTVILAIIFMKETCDKTASKRIDFLGMITLSIALFCLTFAFAKAADKGWTSPYILTLFAVSFIFIIGFLFIESKTSEPMVQLKLLKIRTFSFSSLTLFIVGLGLTSGTLLITLLLTSLMEKSELEAGLIVSSLAFSSMITSIISGKFSDRYGGTWFSTVGMIGLMMTTYLYGNVHFDSSVSEVIILLCATGLSLGLIMGPAMGSAIRQVPNEKVGIASGIINMMRSVGQALGIAILTTILSTNMTNNVEIAKKEAIQMVEQNTVFDDNAKKEIIHNIQTANGTSQPKNNELLKQIDKKEKEILANTPDAYKEKVKQSFQKQKEEAMIVKDKIAHLYKKHVNTSFSYTFKFASWIVALGVLFALFSDVNPRKQAIRNQKLHVH</sequence>
<dbReference type="AlphaFoldDB" id="A0AA91VDI4"/>
<dbReference type="GO" id="GO:0005886">
    <property type="term" value="C:plasma membrane"/>
    <property type="evidence" value="ECO:0007669"/>
    <property type="project" value="UniProtKB-SubCell"/>
</dbReference>
<feature type="transmembrane region" description="Helical" evidence="7">
    <location>
        <begin position="163"/>
        <end position="182"/>
    </location>
</feature>
<feature type="domain" description="Major facilitator superfamily (MFS) profile" evidence="8">
    <location>
        <begin position="8"/>
        <end position="542"/>
    </location>
</feature>
<keyword evidence="6 7" id="KW-0472">Membrane</keyword>
<evidence type="ECO:0000313" key="10">
    <source>
        <dbReference type="Proteomes" id="UP000221020"/>
    </source>
</evidence>
<dbReference type="RefSeq" id="WP_097899678.1">
    <property type="nucleotide sequence ID" value="NZ_NVOR01000030.1"/>
</dbReference>
<dbReference type="CDD" id="cd17321">
    <property type="entry name" value="MFS_MMR_MDR_like"/>
    <property type="match status" value="1"/>
</dbReference>
<feature type="transmembrane region" description="Helical" evidence="7">
    <location>
        <begin position="7"/>
        <end position="30"/>
    </location>
</feature>
<dbReference type="InterPro" id="IPR020846">
    <property type="entry name" value="MFS_dom"/>
</dbReference>
<reference evidence="9 10" key="1">
    <citation type="submission" date="2017-09" db="EMBL/GenBank/DDBJ databases">
        <title>Large-scale bioinformatics analysis of Bacillus genomes uncovers conserved roles of natural products in bacterial physiology.</title>
        <authorList>
            <consortium name="Agbiome Team Llc"/>
            <person name="Bleich R.M."/>
            <person name="Grubbs K.J."/>
            <person name="Santa Maria K.C."/>
            <person name="Allen S.E."/>
            <person name="Farag S."/>
            <person name="Shank E.A."/>
            <person name="Bowers A."/>
        </authorList>
    </citation>
    <scope>NUCLEOTIDE SEQUENCE [LARGE SCALE GENOMIC DNA]</scope>
    <source>
        <strain evidence="9 10">AFS092012</strain>
    </source>
</reference>
<feature type="transmembrane region" description="Helical" evidence="7">
    <location>
        <begin position="399"/>
        <end position="416"/>
    </location>
</feature>
<dbReference type="Gene3D" id="1.20.1250.20">
    <property type="entry name" value="MFS general substrate transporter like domains"/>
    <property type="match status" value="1"/>
</dbReference>
<dbReference type="InterPro" id="IPR036259">
    <property type="entry name" value="MFS_trans_sf"/>
</dbReference>
<feature type="transmembrane region" description="Helical" evidence="7">
    <location>
        <begin position="225"/>
        <end position="243"/>
    </location>
</feature>
<evidence type="ECO:0000256" key="4">
    <source>
        <dbReference type="ARBA" id="ARBA00022692"/>
    </source>
</evidence>
<keyword evidence="2" id="KW-0813">Transport</keyword>
<dbReference type="InterPro" id="IPR005829">
    <property type="entry name" value="Sugar_transporter_CS"/>
</dbReference>
<evidence type="ECO:0000259" key="8">
    <source>
        <dbReference type="PROSITE" id="PS50850"/>
    </source>
</evidence>
<keyword evidence="4 7" id="KW-0812">Transmembrane</keyword>
<organism evidence="9 10">
    <name type="scientific">Bacillus pseudomycoides</name>
    <dbReference type="NCBI Taxonomy" id="64104"/>
    <lineage>
        <taxon>Bacteria</taxon>
        <taxon>Bacillati</taxon>
        <taxon>Bacillota</taxon>
        <taxon>Bacilli</taxon>
        <taxon>Bacillales</taxon>
        <taxon>Bacillaceae</taxon>
        <taxon>Bacillus</taxon>
        <taxon>Bacillus cereus group</taxon>
    </lineage>
</organism>
<dbReference type="PANTHER" id="PTHR42718:SF46">
    <property type="entry name" value="BLR6921 PROTEIN"/>
    <property type="match status" value="1"/>
</dbReference>
<dbReference type="InterPro" id="IPR004638">
    <property type="entry name" value="EmrB-like"/>
</dbReference>
<evidence type="ECO:0000256" key="2">
    <source>
        <dbReference type="ARBA" id="ARBA00022448"/>
    </source>
</evidence>
<dbReference type="PANTHER" id="PTHR42718">
    <property type="entry name" value="MAJOR FACILITATOR SUPERFAMILY MULTIDRUG TRANSPORTER MFSC"/>
    <property type="match status" value="1"/>
</dbReference>
<dbReference type="NCBIfam" id="TIGR00711">
    <property type="entry name" value="efflux_EmrB"/>
    <property type="match status" value="1"/>
</dbReference>
<gene>
    <name evidence="9" type="ORF">CON65_10610</name>
</gene>
<dbReference type="Proteomes" id="UP000221020">
    <property type="component" value="Unassembled WGS sequence"/>
</dbReference>
<dbReference type="GO" id="GO:0022857">
    <property type="term" value="F:transmembrane transporter activity"/>
    <property type="evidence" value="ECO:0007669"/>
    <property type="project" value="InterPro"/>
</dbReference>
<feature type="transmembrane region" description="Helical" evidence="7">
    <location>
        <begin position="103"/>
        <end position="124"/>
    </location>
</feature>
<dbReference type="Gene3D" id="1.20.1720.10">
    <property type="entry name" value="Multidrug resistance protein D"/>
    <property type="match status" value="1"/>
</dbReference>
<feature type="transmembrane region" description="Helical" evidence="7">
    <location>
        <begin position="194"/>
        <end position="213"/>
    </location>
</feature>
<feature type="transmembrane region" description="Helical" evidence="7">
    <location>
        <begin position="522"/>
        <end position="540"/>
    </location>
</feature>
<evidence type="ECO:0000256" key="1">
    <source>
        <dbReference type="ARBA" id="ARBA00004651"/>
    </source>
</evidence>
<comment type="subcellular location">
    <subcellularLocation>
        <location evidence="1">Cell membrane</location>
        <topology evidence="1">Multi-pass membrane protein</topology>
    </subcellularLocation>
</comment>
<feature type="transmembrane region" description="Helical" evidence="7">
    <location>
        <begin position="131"/>
        <end position="151"/>
    </location>
</feature>
<comment type="caution">
    <text evidence="9">The sequence shown here is derived from an EMBL/GenBank/DDBJ whole genome shotgun (WGS) entry which is preliminary data.</text>
</comment>
<feature type="transmembrane region" description="Helical" evidence="7">
    <location>
        <begin position="323"/>
        <end position="343"/>
    </location>
</feature>
<dbReference type="Pfam" id="PF07690">
    <property type="entry name" value="MFS_1"/>
    <property type="match status" value="1"/>
</dbReference>